<protein>
    <submittedName>
        <fullName evidence="2">Uncharacterized protein</fullName>
    </submittedName>
</protein>
<name>A0ABD0K890_9CAEN</name>
<dbReference type="AlphaFoldDB" id="A0ABD0K890"/>
<evidence type="ECO:0000313" key="2">
    <source>
        <dbReference type="EMBL" id="KAK7483302.1"/>
    </source>
</evidence>
<dbReference type="EMBL" id="JACVVK020000674">
    <property type="protein sequence ID" value="KAK7457276.1"/>
    <property type="molecule type" value="Genomic_DNA"/>
</dbReference>
<sequence length="113" mass="12699">MNQLMVDSPKCKTSSFQKHVCTNVLLKNIPRQFETLGTNHISWLSLCWPSPCSARLTPPGKYIFGFHILTPVLFCAFIMTDDELVKVLPAGIHTDENYQVFLPACPCADLNTQ</sequence>
<organism evidence="2 3">
    <name type="scientific">Batillaria attramentaria</name>
    <dbReference type="NCBI Taxonomy" id="370345"/>
    <lineage>
        <taxon>Eukaryota</taxon>
        <taxon>Metazoa</taxon>
        <taxon>Spiralia</taxon>
        <taxon>Lophotrochozoa</taxon>
        <taxon>Mollusca</taxon>
        <taxon>Gastropoda</taxon>
        <taxon>Caenogastropoda</taxon>
        <taxon>Sorbeoconcha</taxon>
        <taxon>Cerithioidea</taxon>
        <taxon>Batillariidae</taxon>
        <taxon>Batillaria</taxon>
    </lineage>
</organism>
<gene>
    <name evidence="2" type="ORF">BaRGS_00025469</name>
    <name evidence="1" type="ORF">BaRGS_00039248</name>
</gene>
<dbReference type="Proteomes" id="UP001519460">
    <property type="component" value="Unassembled WGS sequence"/>
</dbReference>
<dbReference type="EMBL" id="JACVVK020000229">
    <property type="protein sequence ID" value="KAK7483302.1"/>
    <property type="molecule type" value="Genomic_DNA"/>
</dbReference>
<accession>A0ABD0K890</accession>
<proteinExistence type="predicted"/>
<keyword evidence="3" id="KW-1185">Reference proteome</keyword>
<evidence type="ECO:0000313" key="3">
    <source>
        <dbReference type="Proteomes" id="UP001519460"/>
    </source>
</evidence>
<reference evidence="2" key="1">
    <citation type="submission" date="2020-09" db="EMBL/GenBank/DDBJ databases">
        <authorList>
            <person name="Won Y."/>
        </authorList>
    </citation>
    <scope>NUCLEOTIDE SEQUENCE</scope>
    <source>
        <strain evidence="2">Wonlab-2016</strain>
        <tissue evidence="2">Foot muscle</tissue>
    </source>
</reference>
<reference evidence="2 3" key="2">
    <citation type="journal article" date="2023" name="Sci. Data">
        <title>Genome assembly of the Korean intertidal mud-creeper Batillaria attramentaria.</title>
        <authorList>
            <person name="Patra A.K."/>
            <person name="Ho P.T."/>
            <person name="Jun S."/>
            <person name="Lee S.J."/>
            <person name="Kim Y."/>
            <person name="Won Y.J."/>
        </authorList>
    </citation>
    <scope>NUCLEOTIDE SEQUENCE [LARGE SCALE GENOMIC DNA]</scope>
    <source>
        <strain evidence="2">Wonlab-2016</strain>
    </source>
</reference>
<evidence type="ECO:0000313" key="1">
    <source>
        <dbReference type="EMBL" id="KAK7457276.1"/>
    </source>
</evidence>
<comment type="caution">
    <text evidence="2">The sequence shown here is derived from an EMBL/GenBank/DDBJ whole genome shotgun (WGS) entry which is preliminary data.</text>
</comment>
<reference evidence="2" key="3">
    <citation type="submission" date="2023-01" db="EMBL/GenBank/DDBJ databases">
        <authorList>
            <person name="Patra A."/>
        </authorList>
    </citation>
    <scope>NUCLEOTIDE SEQUENCE</scope>
    <source>
        <strain evidence="2">Wonlab-2016</strain>
        <tissue evidence="2">Foot muscle</tissue>
    </source>
</reference>